<feature type="domain" description="SAC3/GANP/THP3 conserved" evidence="1">
    <location>
        <begin position="23"/>
        <end position="300"/>
    </location>
</feature>
<evidence type="ECO:0000313" key="3">
    <source>
        <dbReference type="Proteomes" id="UP000270296"/>
    </source>
</evidence>
<dbReference type="InterPro" id="IPR045107">
    <property type="entry name" value="SAC3/GANP/THP3"/>
</dbReference>
<organism evidence="4">
    <name type="scientific">Soboliphyme baturini</name>
    <dbReference type="NCBI Taxonomy" id="241478"/>
    <lineage>
        <taxon>Eukaryota</taxon>
        <taxon>Metazoa</taxon>
        <taxon>Ecdysozoa</taxon>
        <taxon>Nematoda</taxon>
        <taxon>Enoplea</taxon>
        <taxon>Dorylaimia</taxon>
        <taxon>Dioctophymatida</taxon>
        <taxon>Dioctophymatoidea</taxon>
        <taxon>Soboliphymatidae</taxon>
        <taxon>Soboliphyme</taxon>
    </lineage>
</organism>
<dbReference type="PANTHER" id="PTHR12436:SF3">
    <property type="entry name" value="GERMINAL-CENTER ASSOCIATED NUCLEAR PROTEIN"/>
    <property type="match status" value="1"/>
</dbReference>
<dbReference type="GO" id="GO:0005737">
    <property type="term" value="C:cytoplasm"/>
    <property type="evidence" value="ECO:0007669"/>
    <property type="project" value="TreeGrafter"/>
</dbReference>
<protein>
    <submittedName>
        <fullName evidence="4">SAC3_GANP domain-containing protein</fullName>
    </submittedName>
</protein>
<dbReference type="PANTHER" id="PTHR12436">
    <property type="entry name" value="80 KDA MCM3-ASSOCIATED PROTEIN"/>
    <property type="match status" value="1"/>
</dbReference>
<proteinExistence type="predicted"/>
<sequence length="369" mass="42918">MLPRIKADNVRRAAVLEGMCKSMCPEKERYERQLQARIAGYELEDEAKWLIDNKRIVKEYVRSSADQEEPLPHELRSKEALELTMNYLVRDVVAQCPLENSRLPSWYDFVWNRTRAIRKVSRVEQTLRNAELLYSLEMLDLGDHSADDYRRQNIAECMLSLKHAYEYLRKTGVDCKNEEEFRALDILLNLNVPIQVLSYPANLRNSPKVKLALKFYNAFRSNHYVSFFRLLDEQADFLQACVLHTHCRKVRSTALQIMSKAYGPSNGKVNIVPQVKTPLTLLKFDDRSDALNFLAHFGLSGCSSDGSHIILQRSTFQCPEEQPKLRHSLLIDQKCNKPIAQVRNSREKLSDRNIGILLFNDYYHYLFIA</sequence>
<dbReference type="Gene3D" id="1.25.40.990">
    <property type="match status" value="1"/>
</dbReference>
<dbReference type="InterPro" id="IPR005062">
    <property type="entry name" value="SAC3/GANP/THP3_conserved"/>
</dbReference>
<evidence type="ECO:0000259" key="1">
    <source>
        <dbReference type="Pfam" id="PF03399"/>
    </source>
</evidence>
<dbReference type="GO" id="GO:0006406">
    <property type="term" value="P:mRNA export from nucleus"/>
    <property type="evidence" value="ECO:0007669"/>
    <property type="project" value="TreeGrafter"/>
</dbReference>
<accession>A0A183ISP1</accession>
<reference evidence="4" key="1">
    <citation type="submission" date="2016-06" db="UniProtKB">
        <authorList>
            <consortium name="WormBaseParasite"/>
        </authorList>
    </citation>
    <scope>IDENTIFICATION</scope>
</reference>
<dbReference type="EMBL" id="UZAM01009917">
    <property type="protein sequence ID" value="VDP10474.1"/>
    <property type="molecule type" value="Genomic_DNA"/>
</dbReference>
<dbReference type="GO" id="GO:0070390">
    <property type="term" value="C:transcription export complex 2"/>
    <property type="evidence" value="ECO:0007669"/>
    <property type="project" value="TreeGrafter"/>
</dbReference>
<dbReference type="WBParaSite" id="SBAD_0000689601-mRNA-1">
    <property type="protein sequence ID" value="SBAD_0000689601-mRNA-1"/>
    <property type="gene ID" value="SBAD_0000689601"/>
</dbReference>
<keyword evidence="3" id="KW-1185">Reference proteome</keyword>
<name>A0A183ISP1_9BILA</name>
<gene>
    <name evidence="2" type="ORF">SBAD_LOCUS6638</name>
</gene>
<dbReference type="AlphaFoldDB" id="A0A183ISP1"/>
<dbReference type="Proteomes" id="UP000270296">
    <property type="component" value="Unassembled WGS sequence"/>
</dbReference>
<dbReference type="Pfam" id="PF03399">
    <property type="entry name" value="SAC3_GANP"/>
    <property type="match status" value="1"/>
</dbReference>
<dbReference type="OrthoDB" id="21502at2759"/>
<evidence type="ECO:0000313" key="2">
    <source>
        <dbReference type="EMBL" id="VDP10474.1"/>
    </source>
</evidence>
<evidence type="ECO:0000313" key="4">
    <source>
        <dbReference type="WBParaSite" id="SBAD_0000689601-mRNA-1"/>
    </source>
</evidence>
<reference evidence="2 3" key="2">
    <citation type="submission" date="2018-11" db="EMBL/GenBank/DDBJ databases">
        <authorList>
            <consortium name="Pathogen Informatics"/>
        </authorList>
    </citation>
    <scope>NUCLEOTIDE SEQUENCE [LARGE SCALE GENOMIC DNA]</scope>
</reference>